<evidence type="ECO:0000313" key="3">
    <source>
        <dbReference type="EMBL" id="TVO71214.1"/>
    </source>
</evidence>
<dbReference type="GO" id="GO:0005524">
    <property type="term" value="F:ATP binding"/>
    <property type="evidence" value="ECO:0007669"/>
    <property type="project" value="UniProtKB-KW"/>
</dbReference>
<proteinExistence type="predicted"/>
<accession>A0A557S1B9</accession>
<dbReference type="AlphaFoldDB" id="A0A557S1B9"/>
<dbReference type="InterPro" id="IPR041682">
    <property type="entry name" value="AAA_14"/>
</dbReference>
<sequence length="412" mass="46161">MNTPSLYPRWIEPRIDEALQDTPVVLLAGPRQAGKTTLVRKIAERGLHYLTLDDELTLLSAREDPVGMIRNLDRAVIDEIQRAPELLLAIKKSVDEDRRPGRFLITGSANLMALPTVADSLAGRMETLMLLPLSQSEIENRPANWIDRVFVGEILISNPPVLGSNLVERVLRGGYPEAVARPTEKRRTTWARQYINAILQRDVRDVAEIDKLDQLPRFLRALAQTAGQMCNYSELGGQVGLDGKTVSRYISVFEHMYLLKRIDVWARNRLKRVVKTPKLQFIDSGLLGALTNIGHKDIELDKTGYGHILESFVFSELLKHTATSDDDYRLLYYRDADKYEVDVVIENSARQLVGVEVKASATVKEQDLRGLKKLASLAGDQFTAGVLLYDGDETMPLGSNLWAAPLSTLWGS</sequence>
<reference evidence="3 4" key="1">
    <citation type="submission" date="2019-07" db="EMBL/GenBank/DDBJ databases">
        <title>The pathways for chlorine oxyanion respiration interact through the shared metabolite chlorate.</title>
        <authorList>
            <person name="Barnum T.P."/>
            <person name="Cheng Y."/>
            <person name="Hill K.A."/>
            <person name="Lucas L.N."/>
            <person name="Carlson H.K."/>
            <person name="Coates J.D."/>
        </authorList>
    </citation>
    <scope>NUCLEOTIDE SEQUENCE [LARGE SCALE GENOMIC DNA]</scope>
    <source>
        <strain evidence="3 4">BK-1</strain>
    </source>
</reference>
<dbReference type="InterPro" id="IPR025420">
    <property type="entry name" value="DUF4143"/>
</dbReference>
<evidence type="ECO:0000313" key="4">
    <source>
        <dbReference type="Proteomes" id="UP000316649"/>
    </source>
</evidence>
<dbReference type="Pfam" id="PF13173">
    <property type="entry name" value="AAA_14"/>
    <property type="match status" value="1"/>
</dbReference>
<dbReference type="OrthoDB" id="9771844at2"/>
<gene>
    <name evidence="3" type="ORF">FHP88_14405</name>
</gene>
<dbReference type="EMBL" id="VMNH01000022">
    <property type="protein sequence ID" value="TVO71214.1"/>
    <property type="molecule type" value="Genomic_DNA"/>
</dbReference>
<dbReference type="PANTHER" id="PTHR43566:SF2">
    <property type="entry name" value="DUF4143 DOMAIN-CONTAINING PROTEIN"/>
    <property type="match status" value="1"/>
</dbReference>
<evidence type="ECO:0000259" key="2">
    <source>
        <dbReference type="Pfam" id="PF13635"/>
    </source>
</evidence>
<comment type="caution">
    <text evidence="3">The sequence shown here is derived from an EMBL/GenBank/DDBJ whole genome shotgun (WGS) entry which is preliminary data.</text>
</comment>
<dbReference type="Pfam" id="PF13635">
    <property type="entry name" value="DUF4143"/>
    <property type="match status" value="1"/>
</dbReference>
<evidence type="ECO:0000259" key="1">
    <source>
        <dbReference type="Pfam" id="PF13173"/>
    </source>
</evidence>
<keyword evidence="3" id="KW-0067">ATP-binding</keyword>
<feature type="domain" description="AAA" evidence="1">
    <location>
        <begin position="22"/>
        <end position="138"/>
    </location>
</feature>
<feature type="domain" description="DUF4143" evidence="2">
    <location>
        <begin position="200"/>
        <end position="360"/>
    </location>
</feature>
<keyword evidence="3" id="KW-0547">Nucleotide-binding</keyword>
<dbReference type="PANTHER" id="PTHR43566">
    <property type="entry name" value="CONSERVED PROTEIN"/>
    <property type="match status" value="1"/>
</dbReference>
<dbReference type="RefSeq" id="WP_144359793.1">
    <property type="nucleotide sequence ID" value="NZ_VMNH01000022.1"/>
</dbReference>
<dbReference type="SUPFAM" id="SSF52540">
    <property type="entry name" value="P-loop containing nucleoside triphosphate hydrolases"/>
    <property type="match status" value="1"/>
</dbReference>
<protein>
    <submittedName>
        <fullName evidence="3">ATP-binding protein</fullName>
    </submittedName>
</protein>
<keyword evidence="4" id="KW-1185">Reference proteome</keyword>
<name>A0A557S1B9_9GAMM</name>
<organism evidence="3 4">
    <name type="scientific">Sedimenticola selenatireducens</name>
    <dbReference type="NCBI Taxonomy" id="191960"/>
    <lineage>
        <taxon>Bacteria</taxon>
        <taxon>Pseudomonadati</taxon>
        <taxon>Pseudomonadota</taxon>
        <taxon>Gammaproteobacteria</taxon>
        <taxon>Chromatiales</taxon>
        <taxon>Sedimenticolaceae</taxon>
        <taxon>Sedimenticola</taxon>
    </lineage>
</organism>
<dbReference type="InterPro" id="IPR027417">
    <property type="entry name" value="P-loop_NTPase"/>
</dbReference>
<dbReference type="Proteomes" id="UP000316649">
    <property type="component" value="Unassembled WGS sequence"/>
</dbReference>